<comment type="caution">
    <text evidence="1">The sequence shown here is derived from an EMBL/GenBank/DDBJ whole genome shotgun (WGS) entry which is preliminary data.</text>
</comment>
<evidence type="ECO:0000313" key="1">
    <source>
        <dbReference type="EMBL" id="MBB4868246.1"/>
    </source>
</evidence>
<gene>
    <name evidence="1" type="ORF">HNP46_007166</name>
</gene>
<name>A0A7W7KT55_PSENT</name>
<dbReference type="AlphaFoldDB" id="A0A7W7KT55"/>
<proteinExistence type="predicted"/>
<sequence length="42" mass="4828">MADADHTSHTATTERRDTERFIRKRLIDDVLAMRVGAVTQSR</sequence>
<evidence type="ECO:0000313" key="2">
    <source>
        <dbReference type="Proteomes" id="UP000566995"/>
    </source>
</evidence>
<reference evidence="1 2" key="1">
    <citation type="submission" date="2020-08" db="EMBL/GenBank/DDBJ databases">
        <title>Functional genomics of gut bacteria from endangered species of beetles.</title>
        <authorList>
            <person name="Carlos-Shanley C."/>
        </authorList>
    </citation>
    <scope>NUCLEOTIDE SEQUENCE [LARGE SCALE GENOMIC DNA]</scope>
    <source>
        <strain evidence="1 2">S00179</strain>
    </source>
</reference>
<dbReference type="EMBL" id="JACHLI010000068">
    <property type="protein sequence ID" value="MBB4868246.1"/>
    <property type="molecule type" value="Genomic_DNA"/>
</dbReference>
<organism evidence="1 2">
    <name type="scientific">Pseudomonas nitroreducens</name>
    <dbReference type="NCBI Taxonomy" id="46680"/>
    <lineage>
        <taxon>Bacteria</taxon>
        <taxon>Pseudomonadati</taxon>
        <taxon>Pseudomonadota</taxon>
        <taxon>Gammaproteobacteria</taxon>
        <taxon>Pseudomonadales</taxon>
        <taxon>Pseudomonadaceae</taxon>
        <taxon>Pseudomonas</taxon>
    </lineage>
</organism>
<protein>
    <submittedName>
        <fullName evidence="1">Uncharacterized protein</fullName>
    </submittedName>
</protein>
<accession>A0A7W7KT55</accession>
<dbReference type="Proteomes" id="UP000566995">
    <property type="component" value="Unassembled WGS sequence"/>
</dbReference>